<evidence type="ECO:0008006" key="4">
    <source>
        <dbReference type="Google" id="ProtNLM"/>
    </source>
</evidence>
<dbReference type="EMBL" id="FMYE01000005">
    <property type="protein sequence ID" value="SDB75964.1"/>
    <property type="molecule type" value="Genomic_DNA"/>
</dbReference>
<dbReference type="RefSeq" id="WP_074556904.1">
    <property type="nucleotide sequence ID" value="NZ_FMYE01000005.1"/>
</dbReference>
<dbReference type="Pfam" id="PF14262">
    <property type="entry name" value="Cthe_2159"/>
    <property type="match status" value="2"/>
</dbReference>
<sequence length="664" mass="67088">MKRIVLFWIPLLLLLLVNCTTESFDFGDQEGILVEGSGGGGSSQPNPTIPEGSEDLLGFTIAFDESDRTTYGSMSETVTSDDDFIENSQFASVVTITYNGTTATVGNGVSGVEVSSNGAHIVVNSTVSGVEYVLNGTTTNGSFKVYSEKKFKLSLAGVSILNPVGAAINIQSSKRVFVVCADETTNVLTDGSSYTATTDGEDMKACLFSEGQLIFSGGGSLTVTGNYKHAITSDDYVRFRSGCNITVVSAKKDGIHTNESVIIGGGILNISSDGDAIQCEEGGITMTGGFAKLSTTDNKAHGLKSCLDVVISGGAIQAQVAGAASKGISCDGNLTISGGKLTAFTSQTALYEDNDLSSCAGIKCDGNILITGGEIAIQSTGGAGKGINCDGSITINDGTVKVITTGTQCVYGKFDSSAKGIKADGALTINGGTVLVKATGGEGSEGIESKSVLTVNEGTVAVLCYDDCMNASNSIVLNGGNIYCYSSGNDGIDSNGTLTITGGVIVSSGTTSPEDGFDCDQNTFKITGGIVLGIGGGTSTPTSSVCTQRTVIYGGSGSNGEILNIQSADGTSVLTYQIPRAYSQMTVLFSSPNLTSGGSYTISKGGTVSGGSEFFGLYSGATYSGGTQAATFTASSMVIQVGSTSGGGQPGGGGGGHGPGGWGW</sequence>
<evidence type="ECO:0000313" key="3">
    <source>
        <dbReference type="Proteomes" id="UP000183670"/>
    </source>
</evidence>
<evidence type="ECO:0000313" key="2">
    <source>
        <dbReference type="EMBL" id="SDB75964.1"/>
    </source>
</evidence>
<accession>A0A1G6G1T5</accession>
<feature type="region of interest" description="Disordered" evidence="1">
    <location>
        <begin position="644"/>
        <end position="664"/>
    </location>
</feature>
<dbReference type="AlphaFoldDB" id="A0A1G6G1T5"/>
<organism evidence="2 3">
    <name type="scientific">Bacteroides ovatus</name>
    <dbReference type="NCBI Taxonomy" id="28116"/>
    <lineage>
        <taxon>Bacteria</taxon>
        <taxon>Pseudomonadati</taxon>
        <taxon>Bacteroidota</taxon>
        <taxon>Bacteroidia</taxon>
        <taxon>Bacteroidales</taxon>
        <taxon>Bacteroidaceae</taxon>
        <taxon>Bacteroides</taxon>
    </lineage>
</organism>
<evidence type="ECO:0000256" key="1">
    <source>
        <dbReference type="SAM" id="MobiDB-lite"/>
    </source>
</evidence>
<name>A0A1G6G1T5_BACOV</name>
<protein>
    <recommendedName>
        <fullName evidence="4">Carbohydrate-binding domain-containing protein</fullName>
    </recommendedName>
</protein>
<proteinExistence type="predicted"/>
<gene>
    <name evidence="2" type="ORF">SAMN05192581_100581</name>
</gene>
<dbReference type="Proteomes" id="UP000183670">
    <property type="component" value="Unassembled WGS sequence"/>
</dbReference>
<dbReference type="InterPro" id="IPR025584">
    <property type="entry name" value="Cthe_2159"/>
</dbReference>
<reference evidence="2 3" key="1">
    <citation type="submission" date="2016-10" db="EMBL/GenBank/DDBJ databases">
        <authorList>
            <person name="de Groot N.N."/>
        </authorList>
    </citation>
    <scope>NUCLEOTIDE SEQUENCE [LARGE SCALE GENOMIC DNA]</scope>
    <source>
        <strain evidence="2 3">NLAE-zl-C500</strain>
    </source>
</reference>